<dbReference type="AlphaFoldDB" id="A0A060UTH9"/>
<reference evidence="1" key="2">
    <citation type="submission" date="2014-07" db="EMBL/GenBank/DDBJ databases">
        <title>Initial genome analysis of the psychrotolerant acidophile Acidithiobacillus ferrivorans CF27: insights into iron and sulfur oxidation pathways and into biofilm formation.</title>
        <authorList>
            <person name="Talla E."/>
            <person name="Hedrich S."/>
            <person name="Mangenot S."/>
            <person name="Ji B."/>
            <person name="Johnson D.B."/>
            <person name="Barbe V."/>
            <person name="Bonnefoy V."/>
        </authorList>
    </citation>
    <scope>NUCLEOTIDE SEQUENCE [LARGE SCALE GENOMIC DNA]</scope>
    <source>
        <strain evidence="1">CF27</strain>
    </source>
</reference>
<gene>
    <name evidence="1" type="ORF">AFERRI_340017</name>
</gene>
<protein>
    <submittedName>
        <fullName evidence="1">Uncharacterized protein</fullName>
    </submittedName>
</protein>
<evidence type="ECO:0000313" key="1">
    <source>
        <dbReference type="EMBL" id="CDQ09874.1"/>
    </source>
</evidence>
<comment type="caution">
    <text evidence="1">The sequence shown here is derived from an EMBL/GenBank/DDBJ whole genome shotgun (WGS) entry which is preliminary data.</text>
</comment>
<accession>A0A060UTH9</accession>
<reference evidence="1" key="1">
    <citation type="submission" date="2014-03" db="EMBL/GenBank/DDBJ databases">
        <authorList>
            <person name="Genoscope - CEA"/>
        </authorList>
    </citation>
    <scope>NUCLEOTIDE SEQUENCE [LARGE SCALE GENOMIC DNA]</scope>
    <source>
        <strain evidence="1">CF27</strain>
    </source>
</reference>
<proteinExistence type="predicted"/>
<organism evidence="1">
    <name type="scientific">Acidithiobacillus ferrivorans</name>
    <dbReference type="NCBI Taxonomy" id="160808"/>
    <lineage>
        <taxon>Bacteria</taxon>
        <taxon>Pseudomonadati</taxon>
        <taxon>Pseudomonadota</taxon>
        <taxon>Acidithiobacillia</taxon>
        <taxon>Acidithiobacillales</taxon>
        <taxon>Acidithiobacillaceae</taxon>
        <taxon>Acidithiobacillus</taxon>
    </lineage>
</organism>
<sequence length="96" mass="11109">MNDVFALNMILANTRNFEGDIAKVYDDNYYDDDIDFGTYVKRTAPQKITFNSNTKLYHLANSWGESFCEYREKIDADTWVSVSKAGLLDCPRFDCL</sequence>
<dbReference type="EMBL" id="CCCS020000028">
    <property type="protein sequence ID" value="CDQ09874.1"/>
    <property type="molecule type" value="Genomic_DNA"/>
</dbReference>
<name>A0A060UTH9_9PROT</name>